<organism evidence="1 2">
    <name type="scientific">Pyrobaculum arsenaticum</name>
    <dbReference type="NCBI Taxonomy" id="121277"/>
    <lineage>
        <taxon>Archaea</taxon>
        <taxon>Thermoproteota</taxon>
        <taxon>Thermoprotei</taxon>
        <taxon>Thermoproteales</taxon>
        <taxon>Thermoproteaceae</taxon>
        <taxon>Pyrobaculum</taxon>
    </lineage>
</organism>
<keyword evidence="2" id="KW-1185">Reference proteome</keyword>
<comment type="caution">
    <text evidence="1">The sequence shown here is derived from an EMBL/GenBank/DDBJ whole genome shotgun (WGS) entry which is preliminary data.</text>
</comment>
<name>A0A7L4P7D6_9CREN</name>
<proteinExistence type="predicted"/>
<dbReference type="Proteomes" id="UP000554766">
    <property type="component" value="Unassembled WGS sequence"/>
</dbReference>
<accession>A0A7L4P7D6</accession>
<reference evidence="1 2" key="1">
    <citation type="journal article" date="2020" name="Nat. Commun.">
        <title>The structures of two archaeal type IV pili illuminate evolutionary relationships.</title>
        <authorList>
            <person name="Wang F."/>
            <person name="Baquero D.P."/>
            <person name="Su Z."/>
            <person name="Beltran L.C."/>
            <person name="Prangishvili D."/>
            <person name="Krupovic M."/>
            <person name="Egelman E.H."/>
        </authorList>
    </citation>
    <scope>NUCLEOTIDE SEQUENCE [LARGE SCALE GENOMIC DNA]</scope>
    <source>
        <strain evidence="1 2">2GA</strain>
    </source>
</reference>
<evidence type="ECO:0000313" key="1">
    <source>
        <dbReference type="EMBL" id="NYR14614.1"/>
    </source>
</evidence>
<protein>
    <submittedName>
        <fullName evidence="1">Uncharacterized protein</fullName>
    </submittedName>
</protein>
<dbReference type="EMBL" id="JAAVJF010000001">
    <property type="protein sequence ID" value="NYR14614.1"/>
    <property type="molecule type" value="Genomic_DNA"/>
</dbReference>
<evidence type="ECO:0000313" key="2">
    <source>
        <dbReference type="Proteomes" id="UP000554766"/>
    </source>
</evidence>
<gene>
    <name evidence="1" type="ORF">HC235_01240</name>
</gene>
<sequence length="83" mass="9321">MSLEDLGRRELIIEAVKNAVRECVGVDVVEVKLALSVMSKDWVVLVYEARTKFTTLRPRIVFTEGDPAKALEEVEKVFWSGGP</sequence>
<dbReference type="AlphaFoldDB" id="A0A7L4P7D6"/>